<name>A0A1K2ISK7_9FLAO</name>
<dbReference type="AlphaFoldDB" id="A0A1K2ISK7"/>
<evidence type="ECO:0000313" key="1">
    <source>
        <dbReference type="EMBL" id="SFZ95168.1"/>
    </source>
</evidence>
<sequence length="145" mass="16322">MGKLAEYDPLVVGSIPLAIDVPGSDLDIICKYDNKEGFIADLSEKFSKQESFNIYSSRIYGNPTVTADFVLEKVPFQIFGQEIPTKMQMGFRHLLIEQKILLDKDENFKAQIIALKKSGLKTEPAFCRLLGFAGNPYLEILKLET</sequence>
<dbReference type="InterPro" id="IPR025365">
    <property type="entry name" value="DUF4269"/>
</dbReference>
<reference evidence="2" key="1">
    <citation type="submission" date="2016-10" db="EMBL/GenBank/DDBJ databases">
        <authorList>
            <person name="Varghese N."/>
            <person name="Submissions S."/>
        </authorList>
    </citation>
    <scope>NUCLEOTIDE SEQUENCE [LARGE SCALE GENOMIC DNA]</scope>
    <source>
        <strain evidence="2">SUR2</strain>
    </source>
</reference>
<dbReference type="EMBL" id="FPKW01000008">
    <property type="protein sequence ID" value="SFZ95168.1"/>
    <property type="molecule type" value="Genomic_DNA"/>
</dbReference>
<accession>A0A1K2ISK7</accession>
<protein>
    <recommendedName>
        <fullName evidence="3">DUF4269 domain-containing protein</fullName>
    </recommendedName>
</protein>
<keyword evidence="2" id="KW-1185">Reference proteome</keyword>
<evidence type="ECO:0000313" key="2">
    <source>
        <dbReference type="Proteomes" id="UP000182034"/>
    </source>
</evidence>
<proteinExistence type="predicted"/>
<dbReference type="Pfam" id="PF14091">
    <property type="entry name" value="DUF4269"/>
    <property type="match status" value="1"/>
</dbReference>
<dbReference type="Proteomes" id="UP000182034">
    <property type="component" value="Unassembled WGS sequence"/>
</dbReference>
<gene>
    <name evidence="1" type="ORF">SAMN05216324_108181</name>
</gene>
<evidence type="ECO:0008006" key="3">
    <source>
        <dbReference type="Google" id="ProtNLM"/>
    </source>
</evidence>
<organism evidence="1 2">
    <name type="scientific">Chryseobacterium limigenitum</name>
    <dbReference type="NCBI Taxonomy" id="1612149"/>
    <lineage>
        <taxon>Bacteria</taxon>
        <taxon>Pseudomonadati</taxon>
        <taxon>Bacteroidota</taxon>
        <taxon>Flavobacteriia</taxon>
        <taxon>Flavobacteriales</taxon>
        <taxon>Weeksellaceae</taxon>
        <taxon>Chryseobacterium group</taxon>
        <taxon>Chryseobacterium</taxon>
    </lineage>
</organism>